<proteinExistence type="predicted"/>
<evidence type="ECO:0000313" key="3">
    <source>
        <dbReference type="Proteomes" id="UP000187323"/>
    </source>
</evidence>
<dbReference type="EMBL" id="MPTO01000012">
    <property type="protein sequence ID" value="OME19836.1"/>
    <property type="molecule type" value="Genomic_DNA"/>
</dbReference>
<dbReference type="Proteomes" id="UP000187439">
    <property type="component" value="Unassembled WGS sequence"/>
</dbReference>
<dbReference type="AlphaFoldDB" id="A0A1R0XYF2"/>
<dbReference type="Proteomes" id="UP000187323">
    <property type="component" value="Unassembled WGS sequence"/>
</dbReference>
<evidence type="ECO:0000313" key="4">
    <source>
        <dbReference type="Proteomes" id="UP000187439"/>
    </source>
</evidence>
<evidence type="ECO:0000313" key="1">
    <source>
        <dbReference type="EMBL" id="OMD40049.1"/>
    </source>
</evidence>
<sequence length="167" mass="19378">MNEVKLRRETYLFNTPLETGLRCLVILAGLENKAIDIQRLIYLDYLLTHYGDVEPEFESLHPSTPSRSGEILIKRDLVSQGLHLMISKKLINIEYGKSGILYGATPYSKAFLQHFESNYMLRLLDVNKLLIDKFSNYTDVELKNFIMRNIDRWGGEFVKEAFVRGDN</sequence>
<dbReference type="Pfam" id="PF20288">
    <property type="entry name" value="MC2"/>
    <property type="match status" value="1"/>
</dbReference>
<gene>
    <name evidence="2" type="ORF">BSK47_14790</name>
    <name evidence="1" type="ORF">BSK52_14230</name>
</gene>
<accession>A0A1R0XYF2</accession>
<evidence type="ECO:0000313" key="2">
    <source>
        <dbReference type="EMBL" id="OME19836.1"/>
    </source>
</evidence>
<dbReference type="EMBL" id="MPTC01000011">
    <property type="protein sequence ID" value="OMD40049.1"/>
    <property type="molecule type" value="Genomic_DNA"/>
</dbReference>
<reference evidence="3 4" key="1">
    <citation type="submission" date="2016-10" db="EMBL/GenBank/DDBJ databases">
        <title>Paenibacillus species isolates.</title>
        <authorList>
            <person name="Beno S.M."/>
        </authorList>
    </citation>
    <scope>NUCLEOTIDE SEQUENCE [LARGE SCALE GENOMIC DNA]</scope>
    <source>
        <strain evidence="1 4">FSL H7-0710</strain>
        <strain evidence="2 3">FSL H7-0918</strain>
    </source>
</reference>
<comment type="caution">
    <text evidence="1">The sequence shown here is derived from an EMBL/GenBank/DDBJ whole genome shotgun (WGS) entry which is preliminary data.</text>
</comment>
<dbReference type="OrthoDB" id="8662245at2"/>
<organism evidence="1 4">
    <name type="scientific">Paenibacillus odorifer</name>
    <dbReference type="NCBI Taxonomy" id="189426"/>
    <lineage>
        <taxon>Bacteria</taxon>
        <taxon>Bacillati</taxon>
        <taxon>Bacillota</taxon>
        <taxon>Bacilli</taxon>
        <taxon>Bacillales</taxon>
        <taxon>Paenibacillaceae</taxon>
        <taxon>Paenibacillus</taxon>
    </lineage>
</organism>
<dbReference type="InterPro" id="IPR046904">
    <property type="entry name" value="ABC-3C_MC2"/>
</dbReference>
<name>A0A1R0XYF2_9BACL</name>
<dbReference type="RefSeq" id="WP_076119642.1">
    <property type="nucleotide sequence ID" value="NZ_MPTC01000011.1"/>
</dbReference>
<evidence type="ECO:0008006" key="5">
    <source>
        <dbReference type="Google" id="ProtNLM"/>
    </source>
</evidence>
<protein>
    <recommendedName>
        <fullName evidence="5">Threonine transporter</fullName>
    </recommendedName>
</protein>